<reference evidence="2" key="1">
    <citation type="submission" date="2021-04" db="EMBL/GenBank/DDBJ databases">
        <title>Draft genome sequence data of methanotrophic Methylovulum sp. strain S1L and Methylomonas sp. strain S2AM isolated from boreal lake water columns.</title>
        <authorList>
            <person name="Rissanen A.J."/>
            <person name="Mangayil R."/>
            <person name="Svenning M.M."/>
            <person name="Khanongnuch R."/>
        </authorList>
    </citation>
    <scope>NUCLEOTIDE SEQUENCE</scope>
    <source>
        <strain evidence="2">S2AM</strain>
    </source>
</reference>
<evidence type="ECO:0000313" key="3">
    <source>
        <dbReference type="Proteomes" id="UP000676649"/>
    </source>
</evidence>
<sequence>MNETEVGIYLDALAGLVEPVETHFLWRQRLRDPADEMVLEAAVNGRVDAIVTFNHRDYGTTPNDFGIEILKPFEALQRLKQ</sequence>
<evidence type="ECO:0000313" key="2">
    <source>
        <dbReference type="EMBL" id="QWF72390.1"/>
    </source>
</evidence>
<dbReference type="Proteomes" id="UP000676649">
    <property type="component" value="Chromosome"/>
</dbReference>
<dbReference type="InterPro" id="IPR002716">
    <property type="entry name" value="PIN_dom"/>
</dbReference>
<dbReference type="EMBL" id="CP073754">
    <property type="protein sequence ID" value="QWF72390.1"/>
    <property type="molecule type" value="Genomic_DNA"/>
</dbReference>
<dbReference type="PANTHER" id="PTHR34610">
    <property type="entry name" value="SSL7007 PROTEIN"/>
    <property type="match status" value="1"/>
</dbReference>
<gene>
    <name evidence="2" type="ORF">KEF85_08080</name>
</gene>
<feature type="domain" description="PIN" evidence="1">
    <location>
        <begin position="13"/>
        <end position="55"/>
    </location>
</feature>
<dbReference type="PANTHER" id="PTHR34610:SF3">
    <property type="entry name" value="SSL7007 PROTEIN"/>
    <property type="match status" value="1"/>
</dbReference>
<dbReference type="KEGG" id="mpad:KEF85_08080"/>
<proteinExistence type="predicted"/>
<keyword evidence="3" id="KW-1185">Reference proteome</keyword>
<dbReference type="AlphaFoldDB" id="A0A975MRC3"/>
<organism evidence="2 3">
    <name type="scientific">Methylomonas paludis</name>
    <dbReference type="NCBI Taxonomy" id="1173101"/>
    <lineage>
        <taxon>Bacteria</taxon>
        <taxon>Pseudomonadati</taxon>
        <taxon>Pseudomonadota</taxon>
        <taxon>Gammaproteobacteria</taxon>
        <taxon>Methylococcales</taxon>
        <taxon>Methylococcaceae</taxon>
        <taxon>Methylomonas</taxon>
    </lineage>
</organism>
<protein>
    <submittedName>
        <fullName evidence="2">PIN domain-containing protein</fullName>
    </submittedName>
</protein>
<evidence type="ECO:0000259" key="1">
    <source>
        <dbReference type="Pfam" id="PF13470"/>
    </source>
</evidence>
<dbReference type="Pfam" id="PF13470">
    <property type="entry name" value="PIN_3"/>
    <property type="match status" value="1"/>
</dbReference>
<dbReference type="InterPro" id="IPR002850">
    <property type="entry name" value="PIN_toxin-like"/>
</dbReference>
<name>A0A975MRC3_9GAMM</name>
<accession>A0A975MRC3</accession>
<dbReference type="RefSeq" id="WP_215584823.1">
    <property type="nucleotide sequence ID" value="NZ_CP073754.1"/>
</dbReference>